<comment type="caution">
    <text evidence="1">The sequence shown here is derived from an EMBL/GenBank/DDBJ whole genome shotgun (WGS) entry which is preliminary data.</text>
</comment>
<sequence length="192" mass="21768">MHITYYLHCDCGHGQPVHQDLDKELLVQCPTCFHVNSKIASQKTVFIVCNMCEHKEPVPLGSDFYKEDEQLTGKVCVNCHQIGFINHLPTDGEYHIQIEDTINEPCDKCNKNNWHLKQSNVQNEEFICPMCTKPLQQRTSATWEEVTTQEDAEQVADEVVESNDSSKGSGYKWIVICLVGVGITMVALKLLL</sequence>
<reference evidence="1 2" key="1">
    <citation type="submission" date="2015-09" db="EMBL/GenBank/DDBJ databases">
        <title>Bacillus cereus food isolates.</title>
        <authorList>
            <person name="Boekhorst J."/>
        </authorList>
    </citation>
    <scope>NUCLEOTIDE SEQUENCE [LARGE SCALE GENOMIC DNA]</scope>
    <source>
        <strain evidence="1 2">B4088</strain>
    </source>
</reference>
<dbReference type="AlphaFoldDB" id="A0A161T627"/>
<gene>
    <name evidence="1" type="ORF">B4088_2474</name>
</gene>
<dbReference type="EMBL" id="LJKE01000043">
    <property type="protein sequence ID" value="KZD66358.1"/>
    <property type="molecule type" value="Genomic_DNA"/>
</dbReference>
<dbReference type="PATRIC" id="fig|1396.535.peg.4435"/>
<organism evidence="1 2">
    <name type="scientific">Bacillus cereus</name>
    <dbReference type="NCBI Taxonomy" id="1396"/>
    <lineage>
        <taxon>Bacteria</taxon>
        <taxon>Bacillati</taxon>
        <taxon>Bacillota</taxon>
        <taxon>Bacilli</taxon>
        <taxon>Bacillales</taxon>
        <taxon>Bacillaceae</taxon>
        <taxon>Bacillus</taxon>
        <taxon>Bacillus cereus group</taxon>
    </lineage>
</organism>
<protein>
    <submittedName>
        <fullName evidence="1">Uncharacterized protein</fullName>
    </submittedName>
</protein>
<evidence type="ECO:0000313" key="1">
    <source>
        <dbReference type="EMBL" id="KZD66358.1"/>
    </source>
</evidence>
<name>A0A161T627_BACCE</name>
<evidence type="ECO:0000313" key="2">
    <source>
        <dbReference type="Proteomes" id="UP000076482"/>
    </source>
</evidence>
<proteinExistence type="predicted"/>
<dbReference type="Proteomes" id="UP000076482">
    <property type="component" value="Unassembled WGS sequence"/>
</dbReference>
<accession>A0A161T627</accession>
<dbReference type="RefSeq" id="WP_063260970.1">
    <property type="nucleotide sequence ID" value="NZ_LJKE01000043.1"/>
</dbReference>